<dbReference type="InterPro" id="IPR006626">
    <property type="entry name" value="PbH1"/>
</dbReference>
<evidence type="ECO:0000259" key="1">
    <source>
        <dbReference type="Pfam" id="PF13229"/>
    </source>
</evidence>
<dbReference type="SMART" id="SM00710">
    <property type="entry name" value="PbH1"/>
    <property type="match status" value="9"/>
</dbReference>
<proteinExistence type="predicted"/>
<comment type="caution">
    <text evidence="2">The sequence shown here is derived from an EMBL/GenBank/DDBJ whole genome shotgun (WGS) entry which is preliminary data.</text>
</comment>
<dbReference type="InterPro" id="IPR039448">
    <property type="entry name" value="Beta_helix"/>
</dbReference>
<keyword evidence="3" id="KW-1185">Reference proteome</keyword>
<name>A0A8S3UCN1_MYTED</name>
<accession>A0A8S3UCN1</accession>
<dbReference type="Gene3D" id="2.160.20.10">
    <property type="entry name" value="Single-stranded right-handed beta-helix, Pectin lyase-like"/>
    <property type="match status" value="1"/>
</dbReference>
<protein>
    <recommendedName>
        <fullName evidence="1">Right handed beta helix domain-containing protein</fullName>
    </recommendedName>
</protein>
<organism evidence="2 3">
    <name type="scientific">Mytilus edulis</name>
    <name type="common">Blue mussel</name>
    <dbReference type="NCBI Taxonomy" id="6550"/>
    <lineage>
        <taxon>Eukaryota</taxon>
        <taxon>Metazoa</taxon>
        <taxon>Spiralia</taxon>
        <taxon>Lophotrochozoa</taxon>
        <taxon>Mollusca</taxon>
        <taxon>Bivalvia</taxon>
        <taxon>Autobranchia</taxon>
        <taxon>Pteriomorphia</taxon>
        <taxon>Mytilida</taxon>
        <taxon>Mytiloidea</taxon>
        <taxon>Mytilidae</taxon>
        <taxon>Mytilinae</taxon>
        <taxon>Mytilus</taxon>
    </lineage>
</organism>
<dbReference type="OrthoDB" id="5790562at2759"/>
<dbReference type="InterPro" id="IPR011050">
    <property type="entry name" value="Pectin_lyase_fold/virulence"/>
</dbReference>
<evidence type="ECO:0000313" key="3">
    <source>
        <dbReference type="Proteomes" id="UP000683360"/>
    </source>
</evidence>
<dbReference type="InterPro" id="IPR012334">
    <property type="entry name" value="Pectin_lyas_fold"/>
</dbReference>
<dbReference type="AlphaFoldDB" id="A0A8S3UCN1"/>
<dbReference type="EMBL" id="CAJPWZ010002550">
    <property type="protein sequence ID" value="CAG2240198.1"/>
    <property type="molecule type" value="Genomic_DNA"/>
</dbReference>
<dbReference type="Pfam" id="PF13229">
    <property type="entry name" value="Beta_helix"/>
    <property type="match status" value="1"/>
</dbReference>
<sequence>MKNISSTFSKENGFTIRQHPYSGNIPVSIFEEFEAANNKNGIQIMSVNITTVSNIRISQCNVYQNGESGLRILMAYANISTVIEDCLIQENKQSGVMVSQFEGGDVLIKSSTLHKNGIYALEVYATNNIVLESCIFTENSHEGLYEYGSCEITSYYGGNVSFLNNTFSNNHNGGIKFREYNYNVGSFAFNMKFNQFSYERYVLSFHHLYYFSNNHAIQIDISHNIFNNNKENNGILIDVVLTDEDSVYIGTNTFINNTANDILTISSSPYASSVSENEVRIFDNIFKDNTFTDSCLNLKSYHIVSVNRNAFMNNQTIGNCELQTPSFDESYSINATHNYWGSSNMSDIIENKENDEFVAYAQNDFGVQNVFGGEITGTFTIKHTKEAMRISRSIFVRTNASLNIENGIKMQFDEKRGIYIQGNLNVDDGESRSLFTNGPVVSSWYGMVFSTKDTGYLKLHNAYISNTEIGIQSNDKVLDLRNITINNSASACLSMLSGAEGHFDFEGSFLSNCVNYGLFLSKYVNASFTGLDISSSYEGIQLITDQTGHLTLYTIGINNSSLCAVHVEFNHDTDAGDITIHDMEITDSQTGFQLIVKNHYSHNSIKIRDNSFYNISGNAMQIKTPRNRNNSIKTGAQRFVDIGYNTFINTCGITCDTWDSVNISFHDNDITENSCPTIDKCFFSISADGFRDIPVEKPQFSSYPKGTVRFNNLLLNKVSRGVVVLDTSYFNISRNIFDNHDSTFDFYTTGYGDDTINAKENWFGNVTLSLVYDRIYDRRKESSLMSVDITPLLLEWKLDCSLVNNCSNQGQCVSPNRCRCFSGKGIMIMR</sequence>
<reference evidence="2" key="1">
    <citation type="submission" date="2021-03" db="EMBL/GenBank/DDBJ databases">
        <authorList>
            <person name="Bekaert M."/>
        </authorList>
    </citation>
    <scope>NUCLEOTIDE SEQUENCE</scope>
</reference>
<dbReference type="SUPFAM" id="SSF51126">
    <property type="entry name" value="Pectin lyase-like"/>
    <property type="match status" value="1"/>
</dbReference>
<dbReference type="Proteomes" id="UP000683360">
    <property type="component" value="Unassembled WGS sequence"/>
</dbReference>
<evidence type="ECO:0000313" key="2">
    <source>
        <dbReference type="EMBL" id="CAG2240198.1"/>
    </source>
</evidence>
<gene>
    <name evidence="2" type="ORF">MEDL_52510</name>
</gene>
<feature type="domain" description="Right handed beta helix" evidence="1">
    <location>
        <begin position="29"/>
        <end position="152"/>
    </location>
</feature>